<dbReference type="Proteomes" id="UP000308901">
    <property type="component" value="Unassembled WGS sequence"/>
</dbReference>
<dbReference type="Pfam" id="PF09720">
    <property type="entry name" value="Unstab_antitox"/>
    <property type="match status" value="1"/>
</dbReference>
<protein>
    <submittedName>
        <fullName evidence="1">Addiction module component CHP02574 family protein</fullName>
    </submittedName>
</protein>
<proteinExistence type="predicted"/>
<dbReference type="AlphaFoldDB" id="A0A5R8XZF6"/>
<gene>
    <name evidence="1" type="ORF">FDK22_11300</name>
</gene>
<comment type="caution">
    <text evidence="1">The sequence shown here is derived from an EMBL/GenBank/DDBJ whole genome shotgun (WGS) entry which is preliminary data.</text>
</comment>
<accession>A0A5R8XZF6</accession>
<evidence type="ECO:0000313" key="2">
    <source>
        <dbReference type="Proteomes" id="UP000308901"/>
    </source>
</evidence>
<dbReference type="InterPro" id="IPR013406">
    <property type="entry name" value="CHP02574_addiction_mod"/>
</dbReference>
<dbReference type="RefSeq" id="WP_138153084.1">
    <property type="nucleotide sequence ID" value="NZ_VANU01000005.1"/>
</dbReference>
<dbReference type="EMBL" id="VANU01000005">
    <property type="protein sequence ID" value="TLP36829.1"/>
    <property type="molecule type" value="Genomic_DNA"/>
</dbReference>
<evidence type="ECO:0000313" key="1">
    <source>
        <dbReference type="EMBL" id="TLP36829.1"/>
    </source>
</evidence>
<dbReference type="OrthoDB" id="200227at2"/>
<reference evidence="1 2" key="1">
    <citation type="submission" date="2019-05" db="EMBL/GenBank/DDBJ databases">
        <title>Arcobacter sp. nov., isolated from sea sediment.</title>
        <authorList>
            <person name="Kim W."/>
        </authorList>
    </citation>
    <scope>NUCLEOTIDE SEQUENCE [LARGE SCALE GENOMIC DNA]</scope>
    <source>
        <strain evidence="1 2">CAU 1517</strain>
    </source>
</reference>
<keyword evidence="2" id="KW-1185">Reference proteome</keyword>
<name>A0A5R8XZF6_9BACT</name>
<organism evidence="1 2">
    <name type="scientific">Arcobacter arenosus</name>
    <dbReference type="NCBI Taxonomy" id="2576037"/>
    <lineage>
        <taxon>Bacteria</taxon>
        <taxon>Pseudomonadati</taxon>
        <taxon>Campylobacterota</taxon>
        <taxon>Epsilonproteobacteria</taxon>
        <taxon>Campylobacterales</taxon>
        <taxon>Arcobacteraceae</taxon>
        <taxon>Arcobacter</taxon>
    </lineage>
</organism>
<sequence length="64" mass="7586">MSLDEIKKLDVKDRIILMNEIWATLEEEDSNIESPSWHKEVLEERLQKLDNNEAEFISLEDLKA</sequence>